<comment type="subunit">
    <text evidence="3">Interacts with histones H3 and H4.</text>
</comment>
<evidence type="ECO:0000259" key="5">
    <source>
        <dbReference type="SMART" id="SM01287"/>
    </source>
</evidence>
<dbReference type="InterPro" id="IPR013719">
    <property type="entry name" value="RTT106/SPT16-like_middle_dom"/>
</dbReference>
<dbReference type="AlphaFoldDB" id="A0A6A6UV47"/>
<dbReference type="SUPFAM" id="SSF50729">
    <property type="entry name" value="PH domain-like"/>
    <property type="match status" value="1"/>
</dbReference>
<evidence type="ECO:0000313" key="7">
    <source>
        <dbReference type="Proteomes" id="UP000799440"/>
    </source>
</evidence>
<dbReference type="InterPro" id="IPR050454">
    <property type="entry name" value="RTT106/SSRP1_HistChap/FACT"/>
</dbReference>
<accession>A0A6A6UV47</accession>
<dbReference type="PANTHER" id="PTHR45849">
    <property type="entry name" value="FACT COMPLEX SUBUNIT SSRP1"/>
    <property type="match status" value="1"/>
</dbReference>
<keyword evidence="7" id="KW-1185">Reference proteome</keyword>
<dbReference type="GO" id="GO:0031491">
    <property type="term" value="F:nucleosome binding"/>
    <property type="evidence" value="ECO:0007669"/>
    <property type="project" value="TreeGrafter"/>
</dbReference>
<evidence type="ECO:0000256" key="1">
    <source>
        <dbReference type="ARBA" id="ARBA00006159"/>
    </source>
</evidence>
<reference evidence="6" key="1">
    <citation type="journal article" date="2020" name="Stud. Mycol.">
        <title>101 Dothideomycetes genomes: a test case for predicting lifestyles and emergence of pathogens.</title>
        <authorList>
            <person name="Haridas S."/>
            <person name="Albert R."/>
            <person name="Binder M."/>
            <person name="Bloem J."/>
            <person name="Labutti K."/>
            <person name="Salamov A."/>
            <person name="Andreopoulos B."/>
            <person name="Baker S."/>
            <person name="Barry K."/>
            <person name="Bills G."/>
            <person name="Bluhm B."/>
            <person name="Cannon C."/>
            <person name="Castanera R."/>
            <person name="Culley D."/>
            <person name="Daum C."/>
            <person name="Ezra D."/>
            <person name="Gonzalez J."/>
            <person name="Henrissat B."/>
            <person name="Kuo A."/>
            <person name="Liang C."/>
            <person name="Lipzen A."/>
            <person name="Lutzoni F."/>
            <person name="Magnuson J."/>
            <person name="Mondo S."/>
            <person name="Nolan M."/>
            <person name="Ohm R."/>
            <person name="Pangilinan J."/>
            <person name="Park H.-J."/>
            <person name="Ramirez L."/>
            <person name="Alfaro M."/>
            <person name="Sun H."/>
            <person name="Tritt A."/>
            <person name="Yoshinaga Y."/>
            <person name="Zwiers L.-H."/>
            <person name="Turgeon B."/>
            <person name="Goodwin S."/>
            <person name="Spatafora J."/>
            <person name="Crous P."/>
            <person name="Grigoriev I."/>
        </authorList>
    </citation>
    <scope>NUCLEOTIDE SEQUENCE</scope>
    <source>
        <strain evidence="6">CBS 119925</strain>
    </source>
</reference>
<comment type="function">
    <text evidence="2">Histones H3 and H4 chaperone involved in the nucleosome formation and heterochromatin silencing. Required for the deposition of H3K56ac-carrying H3-H4 complex onto newly-replicated DNA. Plays a role in the transcriptional regulation of the cell-cycle dependent histone genes by creating a repressive structure at the core histone gene promoter.</text>
</comment>
<feature type="region of interest" description="Disordered" evidence="4">
    <location>
        <begin position="56"/>
        <end position="76"/>
    </location>
</feature>
<evidence type="ECO:0000256" key="4">
    <source>
        <dbReference type="SAM" id="MobiDB-lite"/>
    </source>
</evidence>
<organism evidence="6 7">
    <name type="scientific">Sporormia fimetaria CBS 119925</name>
    <dbReference type="NCBI Taxonomy" id="1340428"/>
    <lineage>
        <taxon>Eukaryota</taxon>
        <taxon>Fungi</taxon>
        <taxon>Dikarya</taxon>
        <taxon>Ascomycota</taxon>
        <taxon>Pezizomycotina</taxon>
        <taxon>Dothideomycetes</taxon>
        <taxon>Pleosporomycetidae</taxon>
        <taxon>Pleosporales</taxon>
        <taxon>Sporormiaceae</taxon>
        <taxon>Sporormia</taxon>
    </lineage>
</organism>
<sequence length="425" mass="46100">MPSSNLSEIDSAFSSNNGLRKRIYSAIDQNPAQTDLFRDISSFILDLIAEPVSEPASKKRKLDDGSGAQNGGTTGSLANASVRAWKTYPGVSFSTPVRKKLTMELVEGKEGGIRGVGSDGSVQFGIAWRDVDQVFCLPIPEKAKRQHCFIVMPFHGDGVLAVPDHLKTAPPEPIVWTFEEATGKNIIEGQDPGPQPMADDLNHCLARAGTRKTVILPSESEFASAIPQSHRKGEVAFHAKAHRGSKDGFLFFLSTGILFGFKKPLAYLPFSSITSISYTNVLAHTFNLVIATPAQDVEFSMIDQADYAGINAYVQKHELQDASMAAARRAKKVNVNPPAEEEMNGVAAGNGDGETELEKAARLMQEQEEEEDDEEEDDDFDPGSEGESEGSGDESEDEEGEGQGAEYGDEVEDEGYEDEDEEVEA</sequence>
<dbReference type="OrthoDB" id="75754at2759"/>
<comment type="similarity">
    <text evidence="1">Belongs to the RTT106 family.</text>
</comment>
<dbReference type="SMART" id="SM01287">
    <property type="entry name" value="Rtt106"/>
    <property type="match status" value="1"/>
</dbReference>
<dbReference type="EMBL" id="MU006617">
    <property type="protein sequence ID" value="KAF2742015.1"/>
    <property type="molecule type" value="Genomic_DNA"/>
</dbReference>
<proteinExistence type="inferred from homology"/>
<feature type="compositionally biased region" description="Acidic residues" evidence="4">
    <location>
        <begin position="366"/>
        <end position="425"/>
    </location>
</feature>
<gene>
    <name evidence="6" type="ORF">M011DRAFT_472595</name>
</gene>
<dbReference type="PANTHER" id="PTHR45849:SF3">
    <property type="entry name" value="HISTONE CHAPERONE RTT106"/>
    <property type="match status" value="1"/>
</dbReference>
<feature type="region of interest" description="Disordered" evidence="4">
    <location>
        <begin position="330"/>
        <end position="425"/>
    </location>
</feature>
<evidence type="ECO:0000313" key="6">
    <source>
        <dbReference type="EMBL" id="KAF2742015.1"/>
    </source>
</evidence>
<name>A0A6A6UV47_9PLEO</name>
<protein>
    <submittedName>
        <fullName evidence="6">Rtt106-domain-containing protein</fullName>
    </submittedName>
</protein>
<evidence type="ECO:0000256" key="3">
    <source>
        <dbReference type="ARBA" id="ARBA00038654"/>
    </source>
</evidence>
<dbReference type="Pfam" id="PF08512">
    <property type="entry name" value="Rttp106-like_middle"/>
    <property type="match status" value="1"/>
</dbReference>
<dbReference type="Proteomes" id="UP000799440">
    <property type="component" value="Unassembled WGS sequence"/>
</dbReference>
<evidence type="ECO:0000256" key="2">
    <source>
        <dbReference type="ARBA" id="ARBA00037550"/>
    </source>
</evidence>
<dbReference type="InterPro" id="IPR011993">
    <property type="entry name" value="PH-like_dom_sf"/>
</dbReference>
<dbReference type="Gene3D" id="2.30.29.30">
    <property type="entry name" value="Pleckstrin-homology domain (PH domain)/Phosphotyrosine-binding domain (PTB)"/>
    <property type="match status" value="1"/>
</dbReference>
<feature type="domain" description="Histone chaperone RTT106/FACT complex subunit SPT16-like middle" evidence="5">
    <location>
        <begin position="236"/>
        <end position="324"/>
    </location>
</feature>
<dbReference type="GO" id="GO:0042393">
    <property type="term" value="F:histone binding"/>
    <property type="evidence" value="ECO:0007669"/>
    <property type="project" value="TreeGrafter"/>
</dbReference>